<dbReference type="CDD" id="cd01562">
    <property type="entry name" value="Thr-dehyd"/>
    <property type="match status" value="1"/>
</dbReference>
<dbReference type="InterPro" id="IPR001926">
    <property type="entry name" value="TrpB-like_PALP"/>
</dbReference>
<dbReference type="PROSITE" id="PS51672">
    <property type="entry name" value="ACT_LIKE"/>
    <property type="match status" value="1"/>
</dbReference>
<proteinExistence type="inferred from homology"/>
<dbReference type="NCBIfam" id="TIGR02079">
    <property type="entry name" value="THD1"/>
    <property type="match status" value="1"/>
</dbReference>
<dbReference type="InterPro" id="IPR045865">
    <property type="entry name" value="ACT-like_dom_sf"/>
</dbReference>
<keyword evidence="6 12" id="KW-0028">Amino-acid biosynthesis</keyword>
<evidence type="ECO:0000313" key="14">
    <source>
        <dbReference type="EMBL" id="CAK8053701.1"/>
    </source>
</evidence>
<dbReference type="InterPro" id="IPR036052">
    <property type="entry name" value="TrpB-like_PALP_sf"/>
</dbReference>
<evidence type="ECO:0000256" key="1">
    <source>
        <dbReference type="ARBA" id="ARBA00001274"/>
    </source>
</evidence>
<dbReference type="Pfam" id="PF00585">
    <property type="entry name" value="Thr_dehydrat_C"/>
    <property type="match status" value="1"/>
</dbReference>
<dbReference type="EMBL" id="CAWVOH010000001">
    <property type="protein sequence ID" value="CAK8053701.1"/>
    <property type="molecule type" value="Genomic_DNA"/>
</dbReference>
<evidence type="ECO:0000256" key="4">
    <source>
        <dbReference type="ARBA" id="ARBA00010869"/>
    </source>
</evidence>
<dbReference type="Proteomes" id="UP001314241">
    <property type="component" value="Unassembled WGS sequence"/>
</dbReference>
<keyword evidence="15" id="KW-1185">Reference proteome</keyword>
<dbReference type="InterPro" id="IPR050147">
    <property type="entry name" value="Ser/Thr_Dehydratase"/>
</dbReference>
<keyword evidence="9 12" id="KW-0456">Lyase</keyword>
<feature type="domain" description="ACT-like" evidence="13">
    <location>
        <begin position="341"/>
        <end position="415"/>
    </location>
</feature>
<accession>A0ABP0ER63</accession>
<comment type="pathway">
    <text evidence="3 12">Amino-acid biosynthesis; L-isoleucine biosynthesis; 2-oxobutanoate from L-threonine: step 1/1.</text>
</comment>
<sequence length="424" mass="46471">MTDSQPAGLLSPQAVLAAYQVLKKVVKHTPLEYNPYLSQKYDCRVYLKREDLQEVRSFKIRGAYYAIMETPADQRQKGVVCASAGNHAQGVAWTSHQLNIPSVIFMPTTTPKQKVDQVKFFGQENAKIQLVGDTFDAAQAAAFEYCDEHHLTFIPPFDDLRTMAGQGSLAVEIFNDAKDEDLDVDYLLTAVGGGGLISGVGAYTKSVSPQTKLIGVEPAGAASMDLAFKESHPTTLESVDKFVDGAAVKTVGQLTYQNAKQTVDQLVAVPEGQVCSSILELYSKCAIVAEPAGALSVAALEGLKDELQGKTVVCVVSGGNNDIDRMQEIKERSLIYEGYQLYFLVNFPQRAGALKYVVNQVLQDGDDINRFEYTKKMNRAKGPVLIGVQLGCLENKAPLLQNLAEFDPHYINLEENHSLYEMLV</sequence>
<dbReference type="Gene3D" id="3.40.50.1100">
    <property type="match status" value="2"/>
</dbReference>
<evidence type="ECO:0000256" key="9">
    <source>
        <dbReference type="ARBA" id="ARBA00023239"/>
    </source>
</evidence>
<comment type="similarity">
    <text evidence="4 12">Belongs to the serine/threonine dehydratase family.</text>
</comment>
<evidence type="ECO:0000259" key="13">
    <source>
        <dbReference type="PROSITE" id="PS51672"/>
    </source>
</evidence>
<name>A0ABP0ER63_9LACO</name>
<gene>
    <name evidence="12" type="primary">ilvA</name>
    <name evidence="14" type="ORF">R54876_GBNLAHCA_00258</name>
</gene>
<evidence type="ECO:0000256" key="5">
    <source>
        <dbReference type="ARBA" id="ARBA00011881"/>
    </source>
</evidence>
<evidence type="ECO:0000313" key="15">
    <source>
        <dbReference type="Proteomes" id="UP001314241"/>
    </source>
</evidence>
<comment type="catalytic activity">
    <reaction evidence="1 12">
        <text>L-threonine = 2-oxobutanoate + NH4(+)</text>
        <dbReference type="Rhea" id="RHEA:22108"/>
        <dbReference type="ChEBI" id="CHEBI:16763"/>
        <dbReference type="ChEBI" id="CHEBI:28938"/>
        <dbReference type="ChEBI" id="CHEBI:57926"/>
        <dbReference type="EC" id="4.3.1.19"/>
    </reaction>
</comment>
<dbReference type="PROSITE" id="PS00165">
    <property type="entry name" value="DEHYDRATASE_SER_THR"/>
    <property type="match status" value="1"/>
</dbReference>
<organism evidence="14 15">
    <name type="scientific">Eupransor demetentiae</name>
    <dbReference type="NCBI Taxonomy" id="3109584"/>
    <lineage>
        <taxon>Bacteria</taxon>
        <taxon>Bacillati</taxon>
        <taxon>Bacillota</taxon>
        <taxon>Bacilli</taxon>
        <taxon>Lactobacillales</taxon>
        <taxon>Lactobacillaceae</taxon>
        <taxon>Eupransor</taxon>
    </lineage>
</organism>
<dbReference type="SUPFAM" id="SSF55021">
    <property type="entry name" value="ACT-like"/>
    <property type="match status" value="1"/>
</dbReference>
<dbReference type="SUPFAM" id="SSF53686">
    <property type="entry name" value="Tryptophan synthase beta subunit-like PLP-dependent enzymes"/>
    <property type="match status" value="1"/>
</dbReference>
<comment type="function">
    <text evidence="11 12">Catalyzes the anaerobic formation of alpha-ketobutyrate and ammonia from threonine in a two-step reaction. The first step involved a dehydration of threonine and a production of enamine intermediates (aminocrotonate), which tautomerizes to its imine form (iminobutyrate). Both intermediates are unstable and short-lived. The second step is the nonenzymatic hydrolysis of the enamine/imine intermediates to form 2-ketobutyrate and free ammonia. In the low water environment of the cell, the second step is accelerated by RidA.</text>
</comment>
<dbReference type="PANTHER" id="PTHR48078:SF11">
    <property type="entry name" value="THREONINE DEHYDRATASE, MITOCHONDRIAL"/>
    <property type="match status" value="1"/>
</dbReference>
<comment type="subunit">
    <text evidence="5 12">Homotetramer.</text>
</comment>
<reference evidence="14 15" key="1">
    <citation type="submission" date="2024-01" db="EMBL/GenBank/DDBJ databases">
        <authorList>
            <person name="Botero Cardona J."/>
        </authorList>
    </citation>
    <scope>NUCLEOTIDE SEQUENCE [LARGE SCALE GENOMIC DNA]</scope>
    <source>
        <strain evidence="14 15">LMG 33000</strain>
    </source>
</reference>
<evidence type="ECO:0000256" key="6">
    <source>
        <dbReference type="ARBA" id="ARBA00022605"/>
    </source>
</evidence>
<dbReference type="InterPro" id="IPR038110">
    <property type="entry name" value="TD_ACT-like_sf"/>
</dbReference>
<dbReference type="EC" id="4.3.1.19" evidence="12"/>
<dbReference type="NCBIfam" id="NF006390">
    <property type="entry name" value="PRK08639.1"/>
    <property type="match status" value="1"/>
</dbReference>
<evidence type="ECO:0000256" key="2">
    <source>
        <dbReference type="ARBA" id="ARBA00001933"/>
    </source>
</evidence>
<dbReference type="Pfam" id="PF00291">
    <property type="entry name" value="PALP"/>
    <property type="match status" value="1"/>
</dbReference>
<evidence type="ECO:0000256" key="3">
    <source>
        <dbReference type="ARBA" id="ARBA00004810"/>
    </source>
</evidence>
<evidence type="ECO:0000256" key="10">
    <source>
        <dbReference type="ARBA" id="ARBA00023304"/>
    </source>
</evidence>
<dbReference type="Gene3D" id="3.40.1020.10">
    <property type="entry name" value="Biosynthetic Threonine Deaminase, Domain 3"/>
    <property type="match status" value="1"/>
</dbReference>
<dbReference type="InterPro" id="IPR000634">
    <property type="entry name" value="Ser/Thr_deHydtase_PyrdxlP-BS"/>
</dbReference>
<dbReference type="PANTHER" id="PTHR48078">
    <property type="entry name" value="THREONINE DEHYDRATASE, MITOCHONDRIAL-RELATED"/>
    <property type="match status" value="1"/>
</dbReference>
<evidence type="ECO:0000256" key="8">
    <source>
        <dbReference type="ARBA" id="ARBA00022898"/>
    </source>
</evidence>
<evidence type="ECO:0000256" key="12">
    <source>
        <dbReference type="RuleBase" id="RU362012"/>
    </source>
</evidence>
<evidence type="ECO:0000256" key="7">
    <source>
        <dbReference type="ARBA" id="ARBA00022624"/>
    </source>
</evidence>
<comment type="cofactor">
    <cofactor evidence="2 12">
        <name>pyridoxal 5'-phosphate</name>
        <dbReference type="ChEBI" id="CHEBI:597326"/>
    </cofactor>
</comment>
<keyword evidence="8 12" id="KW-0663">Pyridoxal phosphate</keyword>
<dbReference type="InterPro" id="IPR011820">
    <property type="entry name" value="IlvA"/>
</dbReference>
<dbReference type="GO" id="GO:0004794">
    <property type="term" value="F:threonine deaminase activity"/>
    <property type="evidence" value="ECO:0007669"/>
    <property type="project" value="UniProtKB-EC"/>
</dbReference>
<keyword evidence="10 12" id="KW-0100">Branched-chain amino acid biosynthesis</keyword>
<dbReference type="RefSeq" id="WP_349641258.1">
    <property type="nucleotide sequence ID" value="NZ_CAWVOH010000001.1"/>
</dbReference>
<protein>
    <recommendedName>
        <fullName evidence="12">L-threonine dehydratase</fullName>
        <ecNumber evidence="12">4.3.1.19</ecNumber>
    </recommendedName>
    <alternativeName>
        <fullName evidence="12">Threonine deaminase</fullName>
    </alternativeName>
</protein>
<keyword evidence="7 12" id="KW-0412">Isoleucine biosynthesis</keyword>
<comment type="caution">
    <text evidence="14">The sequence shown here is derived from an EMBL/GenBank/DDBJ whole genome shotgun (WGS) entry which is preliminary data.</text>
</comment>
<dbReference type="InterPro" id="IPR001721">
    <property type="entry name" value="TD_ACT-like"/>
</dbReference>
<evidence type="ECO:0000256" key="11">
    <source>
        <dbReference type="ARBA" id="ARBA00025527"/>
    </source>
</evidence>